<dbReference type="HOGENOM" id="CLU_069532_4_1_2"/>
<evidence type="ECO:0000313" key="2">
    <source>
        <dbReference type="EMBL" id="ABW01422.1"/>
    </source>
</evidence>
<gene>
    <name evidence="2" type="ordered locus">Cmaq_0581</name>
</gene>
<evidence type="ECO:0000313" key="3">
    <source>
        <dbReference type="Proteomes" id="UP000001137"/>
    </source>
</evidence>
<dbReference type="InterPro" id="IPR022689">
    <property type="entry name" value="Iron_dep_repressor"/>
</dbReference>
<dbReference type="SUPFAM" id="SSF47979">
    <property type="entry name" value="Iron-dependent repressor protein, dimerization domain"/>
    <property type="match status" value="1"/>
</dbReference>
<dbReference type="Pfam" id="PF02742">
    <property type="entry name" value="Fe_dep_repr_C"/>
    <property type="match status" value="1"/>
</dbReference>
<dbReference type="KEGG" id="cma:Cmaq_0581"/>
<dbReference type="SUPFAM" id="SSF46785">
    <property type="entry name" value="Winged helix' DNA-binding domain"/>
    <property type="match status" value="1"/>
</dbReference>
<name>A8MCB6_CALMQ</name>
<dbReference type="Proteomes" id="UP000001137">
    <property type="component" value="Chromosome"/>
</dbReference>
<dbReference type="InterPro" id="IPR050536">
    <property type="entry name" value="DtxR_MntR_Metal-Reg"/>
</dbReference>
<dbReference type="GO" id="GO:0046983">
    <property type="term" value="F:protein dimerization activity"/>
    <property type="evidence" value="ECO:0007669"/>
    <property type="project" value="InterPro"/>
</dbReference>
<dbReference type="RefSeq" id="WP_012185642.1">
    <property type="nucleotide sequence ID" value="NC_009954.1"/>
</dbReference>
<dbReference type="InterPro" id="IPR036390">
    <property type="entry name" value="WH_DNA-bd_sf"/>
</dbReference>
<proteinExistence type="predicted"/>
<dbReference type="EMBL" id="CP000852">
    <property type="protein sequence ID" value="ABW01422.1"/>
    <property type="molecule type" value="Genomic_DNA"/>
</dbReference>
<reference evidence="2 3" key="1">
    <citation type="submission" date="2007-10" db="EMBL/GenBank/DDBJ databases">
        <title>Complete sequence of Caldivirga maquilingensis IC-167.</title>
        <authorList>
            <consortium name="US DOE Joint Genome Institute"/>
            <person name="Copeland A."/>
            <person name="Lucas S."/>
            <person name="Lapidus A."/>
            <person name="Barry K."/>
            <person name="Glavina del Rio T."/>
            <person name="Dalin E."/>
            <person name="Tice H."/>
            <person name="Pitluck S."/>
            <person name="Saunders E."/>
            <person name="Brettin T."/>
            <person name="Bruce D."/>
            <person name="Detter J.C."/>
            <person name="Han C."/>
            <person name="Schmutz J."/>
            <person name="Larimer F."/>
            <person name="Land M."/>
            <person name="Hauser L."/>
            <person name="Kyrpides N."/>
            <person name="Ivanova N."/>
            <person name="Biddle J.F."/>
            <person name="Zhang Z."/>
            <person name="Fitz-Gibbon S.T."/>
            <person name="Lowe T.M."/>
            <person name="Saltikov C."/>
            <person name="House C.H."/>
            <person name="Richardson P."/>
        </authorList>
    </citation>
    <scope>NUCLEOTIDE SEQUENCE [LARGE SCALE GENOMIC DNA]</scope>
    <source>
        <strain evidence="3">ATCC 700844 / DSM 13496 / JCM 10307 / IC-167</strain>
    </source>
</reference>
<dbReference type="InterPro" id="IPR001367">
    <property type="entry name" value="Fe_dep_repressor"/>
</dbReference>
<dbReference type="GeneID" id="5709817"/>
<accession>A8MCB6</accession>
<dbReference type="GO" id="GO:0003700">
    <property type="term" value="F:DNA-binding transcription factor activity"/>
    <property type="evidence" value="ECO:0007669"/>
    <property type="project" value="InterPro"/>
</dbReference>
<organism evidence="2 3">
    <name type="scientific">Caldivirga maquilingensis (strain ATCC 700844 / DSM 13496 / JCM 10307 / IC-167)</name>
    <dbReference type="NCBI Taxonomy" id="397948"/>
    <lineage>
        <taxon>Archaea</taxon>
        <taxon>Thermoproteota</taxon>
        <taxon>Thermoprotei</taxon>
        <taxon>Thermoproteales</taxon>
        <taxon>Thermoproteaceae</taxon>
        <taxon>Caldivirga</taxon>
    </lineage>
</organism>
<feature type="domain" description="Iron dependent repressor metal binding and dimerisation" evidence="1">
    <location>
        <begin position="64"/>
        <end position="130"/>
    </location>
</feature>
<evidence type="ECO:0000259" key="1">
    <source>
        <dbReference type="Pfam" id="PF02742"/>
    </source>
</evidence>
<dbReference type="OrthoDB" id="24735at2157"/>
<dbReference type="STRING" id="397948.Cmaq_0581"/>
<dbReference type="AlphaFoldDB" id="A8MCB6"/>
<dbReference type="Gene3D" id="1.10.10.10">
    <property type="entry name" value="Winged helix-like DNA-binding domain superfamily/Winged helix DNA-binding domain"/>
    <property type="match status" value="1"/>
</dbReference>
<dbReference type="GO" id="GO:0046914">
    <property type="term" value="F:transition metal ion binding"/>
    <property type="evidence" value="ECO:0007669"/>
    <property type="project" value="InterPro"/>
</dbReference>
<dbReference type="SMART" id="SM00529">
    <property type="entry name" value="HTH_DTXR"/>
    <property type="match status" value="1"/>
</dbReference>
<dbReference type="PANTHER" id="PTHR33238:SF7">
    <property type="entry name" value="IRON-DEPENDENT TRANSCRIPTIONAL REGULATOR"/>
    <property type="match status" value="1"/>
</dbReference>
<protein>
    <submittedName>
        <fullName evidence="2">Iron dependent repressor</fullName>
    </submittedName>
</protein>
<dbReference type="InterPro" id="IPR036421">
    <property type="entry name" value="Fe_dep_repressor_sf"/>
</dbReference>
<dbReference type="Pfam" id="PF25212">
    <property type="entry name" value="HVO_A0114"/>
    <property type="match status" value="1"/>
</dbReference>
<keyword evidence="3" id="KW-1185">Reference proteome</keyword>
<dbReference type="eggNOG" id="arCOG02100">
    <property type="taxonomic scope" value="Archaea"/>
</dbReference>
<dbReference type="InterPro" id="IPR036388">
    <property type="entry name" value="WH-like_DNA-bd_sf"/>
</dbReference>
<dbReference type="PANTHER" id="PTHR33238">
    <property type="entry name" value="IRON (METAL) DEPENDENT REPRESSOR, DTXR FAMILY"/>
    <property type="match status" value="1"/>
</dbReference>
<sequence length="144" mass="15834">MVDLGEVTVKELEYLRAINGEGSPISITSLSRKLGRSASSVYEEINHLASKGFVTKNPDGVCLTSDGKLLLELVDNSHRIIETWLVSLGFSVEEACRLASKMETTMPIEVLRKLYENMGKPSSCPHGKPITFEDTALRAVNTHN</sequence>